<dbReference type="EC" id="6.2.1.26" evidence="5"/>
<dbReference type="InterPro" id="IPR000873">
    <property type="entry name" value="AMP-dep_synth/lig_dom"/>
</dbReference>
<dbReference type="SUPFAM" id="SSF56801">
    <property type="entry name" value="Acetyl-CoA synthetase-like"/>
    <property type="match status" value="1"/>
</dbReference>
<sequence length="502" mass="52679">METGIWDWVARQAWRRPSAPALVAGERRWDFRTLDQAVGRAAARLRQAGLGPGDRVAMLLPPGTAAVVLVYASLRLGTALVPVNLRLTAAEAAAILADAEPAAAVVAPEYLPLLEAAAPDLPRLVTGPEEAWWAAAAGTEAPGRAPRGEDLATLVYTSGTSGRAKGVPLTVANHWWNALGSQLHLGQFPGDRWLLCVPLYHVSGLSILYRAAISGAAVVVHPRFDPAAVWRDLEGEGITLLSVVPTMLQRLLDARPEAPAPASLRVVLLGGAGAGTALVEAARARGFPVLRTYGLTETGSQAATELPGQEGEGARPLFFTDLAVLDEAGRPLPPGSIGEIAVRGPAVTAGYWRRPEENRRRFAPDGWLRTGDVGVLAADGRLTVLDRRADLIISGGENIAPAEVEAVLNAHPAVAGSVVVGIPDPEWGQVPVAWAVPAPGTPPVAAEEVLQFAAGRLAGYKRPRALRWTPSLPLTANGKLRRAVARAAWLEGAATAEGRNPA</sequence>
<dbReference type="GO" id="GO:0009234">
    <property type="term" value="P:menaquinone biosynthetic process"/>
    <property type="evidence" value="ECO:0007669"/>
    <property type="project" value="UniProtKB-UniRule"/>
</dbReference>
<dbReference type="PROSITE" id="PS00455">
    <property type="entry name" value="AMP_BINDING"/>
    <property type="match status" value="1"/>
</dbReference>
<dbReference type="Proteomes" id="UP000503399">
    <property type="component" value="Chromosome"/>
</dbReference>
<evidence type="ECO:0000256" key="2">
    <source>
        <dbReference type="ARBA" id="ARBA00022598"/>
    </source>
</evidence>
<dbReference type="PANTHER" id="PTHR43767">
    <property type="entry name" value="LONG-CHAIN-FATTY-ACID--COA LIGASE"/>
    <property type="match status" value="1"/>
</dbReference>
<dbReference type="InterPro" id="IPR025110">
    <property type="entry name" value="AMP-bd_C"/>
</dbReference>
<dbReference type="GO" id="GO:0005524">
    <property type="term" value="F:ATP binding"/>
    <property type="evidence" value="ECO:0007669"/>
    <property type="project" value="UniProtKB-KW"/>
</dbReference>
<dbReference type="UniPathway" id="UPA00079"/>
<evidence type="ECO:0000259" key="7">
    <source>
        <dbReference type="Pfam" id="PF13193"/>
    </source>
</evidence>
<accession>A0A6F8ZE24</accession>
<dbReference type="Gene3D" id="3.40.50.12780">
    <property type="entry name" value="N-terminal domain of ligase-like"/>
    <property type="match status" value="1"/>
</dbReference>
<gene>
    <name evidence="5 8" type="primary">menE</name>
    <name evidence="8" type="ORF">R50_0750</name>
</gene>
<evidence type="ECO:0000256" key="1">
    <source>
        <dbReference type="ARBA" id="ARBA00022428"/>
    </source>
</evidence>
<evidence type="ECO:0000313" key="9">
    <source>
        <dbReference type="Proteomes" id="UP000503399"/>
    </source>
</evidence>
<proteinExistence type="inferred from homology"/>
<keyword evidence="9" id="KW-1185">Reference proteome</keyword>
<reference evidence="8 9" key="1">
    <citation type="submission" date="2020-02" db="EMBL/GenBank/DDBJ databases">
        <authorList>
            <person name="Hogendoorn C."/>
        </authorList>
    </citation>
    <scope>NUCLEOTIDE SEQUENCE [LARGE SCALE GENOMIC DNA]</scope>
    <source>
        <strain evidence="8">R501</strain>
    </source>
</reference>
<dbReference type="Pfam" id="PF13193">
    <property type="entry name" value="AMP-binding_C"/>
    <property type="match status" value="1"/>
</dbReference>
<evidence type="ECO:0000256" key="4">
    <source>
        <dbReference type="ARBA" id="ARBA00022840"/>
    </source>
</evidence>
<protein>
    <recommendedName>
        <fullName evidence="5">2-succinylbenzoate--CoA ligase</fullName>
        <ecNumber evidence="5">6.2.1.26</ecNumber>
    </recommendedName>
    <alternativeName>
        <fullName evidence="5">o-succinylbenzoyl-CoA synthetase</fullName>
        <shortName evidence="5">OSB-CoA synthetase</shortName>
    </alternativeName>
</protein>
<comment type="pathway">
    <text evidence="5">Quinol/quinone metabolism; menaquinone biosynthesis.</text>
</comment>
<evidence type="ECO:0000313" key="8">
    <source>
        <dbReference type="EMBL" id="CAB1128256.1"/>
    </source>
</evidence>
<comment type="similarity">
    <text evidence="5">Belongs to the ATP-dependent AMP-binding enzyme family. MenE subfamily.</text>
</comment>
<comment type="catalytic activity">
    <reaction evidence="5">
        <text>2-succinylbenzoate + ATP + CoA = 2-succinylbenzoyl-CoA + AMP + diphosphate</text>
        <dbReference type="Rhea" id="RHEA:17009"/>
        <dbReference type="ChEBI" id="CHEBI:18325"/>
        <dbReference type="ChEBI" id="CHEBI:30616"/>
        <dbReference type="ChEBI" id="CHEBI:33019"/>
        <dbReference type="ChEBI" id="CHEBI:57287"/>
        <dbReference type="ChEBI" id="CHEBI:57364"/>
        <dbReference type="ChEBI" id="CHEBI:456215"/>
        <dbReference type="EC" id="6.2.1.26"/>
    </reaction>
</comment>
<evidence type="ECO:0000259" key="6">
    <source>
        <dbReference type="Pfam" id="PF00501"/>
    </source>
</evidence>
<dbReference type="EMBL" id="LR778114">
    <property type="protein sequence ID" value="CAB1128256.1"/>
    <property type="molecule type" value="Genomic_DNA"/>
</dbReference>
<dbReference type="AlphaFoldDB" id="A0A6F8ZE24"/>
<keyword evidence="3 5" id="KW-0547">Nucleotide-binding</keyword>
<dbReference type="GO" id="GO:0008756">
    <property type="term" value="F:o-succinylbenzoate-CoA ligase activity"/>
    <property type="evidence" value="ECO:0007669"/>
    <property type="project" value="UniProtKB-UniRule"/>
</dbReference>
<dbReference type="InterPro" id="IPR050237">
    <property type="entry name" value="ATP-dep_AMP-bd_enzyme"/>
</dbReference>
<keyword evidence="2 5" id="KW-0436">Ligase</keyword>
<dbReference type="InterPro" id="IPR020845">
    <property type="entry name" value="AMP-binding_CS"/>
</dbReference>
<dbReference type="InterPro" id="IPR045851">
    <property type="entry name" value="AMP-bd_C_sf"/>
</dbReference>
<dbReference type="UniPathway" id="UPA01057">
    <property type="reaction ID" value="UER00166"/>
</dbReference>
<comment type="pathway">
    <text evidence="5">Quinol/quinone metabolism; 1,4-dihydroxy-2-naphthoate biosynthesis; 1,4-dihydroxy-2-naphthoate from chorismate: step 5/7.</text>
</comment>
<organism evidence="8 9">
    <name type="scientific">Candidatus Hydrogenisulfobacillus filiaventi</name>
    <dbReference type="NCBI Taxonomy" id="2707344"/>
    <lineage>
        <taxon>Bacteria</taxon>
        <taxon>Bacillati</taxon>
        <taxon>Bacillota</taxon>
        <taxon>Clostridia</taxon>
        <taxon>Eubacteriales</taxon>
        <taxon>Clostridiales Family XVII. Incertae Sedis</taxon>
        <taxon>Candidatus Hydrogenisulfobacillus</taxon>
    </lineage>
</organism>
<evidence type="ECO:0000256" key="3">
    <source>
        <dbReference type="ARBA" id="ARBA00022741"/>
    </source>
</evidence>
<dbReference type="KEGG" id="hfv:R50_0750"/>
<dbReference type="HAMAP" id="MF_00731">
    <property type="entry name" value="MenE"/>
    <property type="match status" value="1"/>
</dbReference>
<feature type="domain" description="AMP-dependent synthetase/ligase" evidence="6">
    <location>
        <begin position="10"/>
        <end position="352"/>
    </location>
</feature>
<dbReference type="InterPro" id="IPR042099">
    <property type="entry name" value="ANL_N_sf"/>
</dbReference>
<dbReference type="Pfam" id="PF00501">
    <property type="entry name" value="AMP-binding"/>
    <property type="match status" value="1"/>
</dbReference>
<dbReference type="InterPro" id="IPR010192">
    <property type="entry name" value="MenE"/>
</dbReference>
<comment type="function">
    <text evidence="5">Converts 2-succinylbenzoate (OSB) to 2-succinylbenzoyl-CoA (OSB-CoA).</text>
</comment>
<keyword evidence="4 5" id="KW-0067">ATP-binding</keyword>
<dbReference type="Gene3D" id="3.30.300.30">
    <property type="match status" value="1"/>
</dbReference>
<name>A0A6F8ZE24_9FIRM</name>
<dbReference type="PANTHER" id="PTHR43767:SF1">
    <property type="entry name" value="NONRIBOSOMAL PEPTIDE SYNTHASE PES1 (EUROFUNG)-RELATED"/>
    <property type="match status" value="1"/>
</dbReference>
<dbReference type="NCBIfam" id="TIGR01923">
    <property type="entry name" value="menE"/>
    <property type="match status" value="1"/>
</dbReference>
<evidence type="ECO:0000256" key="5">
    <source>
        <dbReference type="HAMAP-Rule" id="MF_00731"/>
    </source>
</evidence>
<keyword evidence="1 5" id="KW-0474">Menaquinone biosynthesis</keyword>
<feature type="domain" description="AMP-binding enzyme C-terminal" evidence="7">
    <location>
        <begin position="403"/>
        <end position="479"/>
    </location>
</feature>